<organism evidence="2 3">
    <name type="scientific">Arenimonas maotaiensis</name>
    <dbReference type="NCBI Taxonomy" id="1446479"/>
    <lineage>
        <taxon>Bacteria</taxon>
        <taxon>Pseudomonadati</taxon>
        <taxon>Pseudomonadota</taxon>
        <taxon>Gammaproteobacteria</taxon>
        <taxon>Lysobacterales</taxon>
        <taxon>Lysobacteraceae</taxon>
        <taxon>Arenimonas</taxon>
    </lineage>
</organism>
<dbReference type="RefSeq" id="WP_188447485.1">
    <property type="nucleotide sequence ID" value="NZ_BMFO01000001.1"/>
</dbReference>
<name>A0A917CGQ3_9GAMM</name>
<protein>
    <recommendedName>
        <fullName evidence="4">Tetratricopeptide repeat protein</fullName>
    </recommendedName>
</protein>
<evidence type="ECO:0008006" key="4">
    <source>
        <dbReference type="Google" id="ProtNLM"/>
    </source>
</evidence>
<dbReference type="AlphaFoldDB" id="A0A917CGQ3"/>
<dbReference type="SMART" id="SM00028">
    <property type="entry name" value="TPR"/>
    <property type="match status" value="2"/>
</dbReference>
<reference evidence="2" key="2">
    <citation type="submission" date="2020-09" db="EMBL/GenBank/DDBJ databases">
        <authorList>
            <person name="Sun Q."/>
            <person name="Zhou Y."/>
        </authorList>
    </citation>
    <scope>NUCLEOTIDE SEQUENCE</scope>
    <source>
        <strain evidence="2">CGMCC 1.12726</strain>
    </source>
</reference>
<evidence type="ECO:0000313" key="2">
    <source>
        <dbReference type="EMBL" id="GGF86325.1"/>
    </source>
</evidence>
<evidence type="ECO:0000313" key="3">
    <source>
        <dbReference type="Proteomes" id="UP000632858"/>
    </source>
</evidence>
<dbReference type="EMBL" id="BMFO01000001">
    <property type="protein sequence ID" value="GGF86325.1"/>
    <property type="molecule type" value="Genomic_DNA"/>
</dbReference>
<evidence type="ECO:0000256" key="1">
    <source>
        <dbReference type="PROSITE-ProRule" id="PRU00339"/>
    </source>
</evidence>
<proteinExistence type="predicted"/>
<accession>A0A917CGQ3</accession>
<reference evidence="2" key="1">
    <citation type="journal article" date="2014" name="Int. J. Syst. Evol. Microbiol.">
        <title>Complete genome sequence of Corynebacterium casei LMG S-19264T (=DSM 44701T), isolated from a smear-ripened cheese.</title>
        <authorList>
            <consortium name="US DOE Joint Genome Institute (JGI-PGF)"/>
            <person name="Walter F."/>
            <person name="Albersmeier A."/>
            <person name="Kalinowski J."/>
            <person name="Ruckert C."/>
        </authorList>
    </citation>
    <scope>NUCLEOTIDE SEQUENCE</scope>
    <source>
        <strain evidence="2">CGMCC 1.12726</strain>
    </source>
</reference>
<dbReference type="Proteomes" id="UP000632858">
    <property type="component" value="Unassembled WGS sequence"/>
</dbReference>
<feature type="repeat" description="TPR" evidence="1">
    <location>
        <begin position="81"/>
        <end position="114"/>
    </location>
</feature>
<dbReference type="Gene3D" id="1.25.40.10">
    <property type="entry name" value="Tetratricopeptide repeat domain"/>
    <property type="match status" value="1"/>
</dbReference>
<comment type="caution">
    <text evidence="2">The sequence shown here is derived from an EMBL/GenBank/DDBJ whole genome shotgun (WGS) entry which is preliminary data.</text>
</comment>
<dbReference type="InterPro" id="IPR019734">
    <property type="entry name" value="TPR_rpt"/>
</dbReference>
<dbReference type="PROSITE" id="PS50005">
    <property type="entry name" value="TPR"/>
    <property type="match status" value="1"/>
</dbReference>
<dbReference type="InterPro" id="IPR011990">
    <property type="entry name" value="TPR-like_helical_dom_sf"/>
</dbReference>
<dbReference type="SUPFAM" id="SSF48452">
    <property type="entry name" value="TPR-like"/>
    <property type="match status" value="1"/>
</dbReference>
<sequence>MSRRTVWLVAVSILLAVLGWRVLSLAMAEHYARSQPERALAWRADHPEALSRLAQGQAEQGDWASAADSARRALRANPLDGQPLRVLAQAAEAEGRADDALALYRQAVRLAPRDLPTRFWLLQHALNDRDATDAMAQLDAILRLKPDLLPALQPQLDLLAANPLAQTAVVETLNRQPPWRAGFLAGLAKSGYPSEALAPVFGPLRGENALRELQPWLARLRAENRHAQAYLTWVGLIPEAQRDYLGNVFDGGFELEQELQAGPFAWNTPPLAGAQAYWSATRGSVGQNSYMVQFEGRRTPFAHLWQALALPPGRWQLAWRARADRLDTPRGLVWRVLCEPRGRVLAESAPMQGRFDWREETVDLEIPADCPGQRLLLTIPARIPAETVINGTLWLDAVRMSPAPEKSVTEE</sequence>
<dbReference type="Gene3D" id="2.60.120.260">
    <property type="entry name" value="Galactose-binding domain-like"/>
    <property type="match status" value="1"/>
</dbReference>
<keyword evidence="3" id="KW-1185">Reference proteome</keyword>
<gene>
    <name evidence="2" type="ORF">GCM10010960_05400</name>
</gene>
<dbReference type="Pfam" id="PF13432">
    <property type="entry name" value="TPR_16"/>
    <property type="match status" value="1"/>
</dbReference>
<keyword evidence="1" id="KW-0802">TPR repeat</keyword>